<evidence type="ECO:0000256" key="1">
    <source>
        <dbReference type="ARBA" id="ARBA00004141"/>
    </source>
</evidence>
<feature type="transmembrane region" description="Helical" evidence="7">
    <location>
        <begin position="208"/>
        <end position="227"/>
    </location>
</feature>
<keyword evidence="3" id="KW-0732">Signal</keyword>
<comment type="subcellular location">
    <subcellularLocation>
        <location evidence="1">Membrane</location>
        <topology evidence="1">Multi-pass membrane protein</topology>
    </subcellularLocation>
</comment>
<feature type="region of interest" description="Disordered" evidence="6">
    <location>
        <begin position="1"/>
        <end position="21"/>
    </location>
</feature>
<evidence type="ECO:0000256" key="5">
    <source>
        <dbReference type="ARBA" id="ARBA00023136"/>
    </source>
</evidence>
<evidence type="ECO:0000313" key="10">
    <source>
        <dbReference type="Proteomes" id="UP000467700"/>
    </source>
</evidence>
<keyword evidence="10" id="KW-1185">Reference proteome</keyword>
<comment type="caution">
    <text evidence="9">The sequence shown here is derived from an EMBL/GenBank/DDBJ whole genome shotgun (WGS) entry which is preliminary data.</text>
</comment>
<reference evidence="9 10" key="1">
    <citation type="submission" date="2020-01" db="EMBL/GenBank/DDBJ databases">
        <authorList>
            <person name="Gupta K D."/>
        </authorList>
    </citation>
    <scope>NUCLEOTIDE SEQUENCE [LARGE SCALE GENOMIC DNA]</scope>
</reference>
<feature type="domain" description="VTT" evidence="8">
    <location>
        <begin position="204"/>
        <end position="337"/>
    </location>
</feature>
<proteinExistence type="predicted"/>
<evidence type="ECO:0000256" key="3">
    <source>
        <dbReference type="ARBA" id="ARBA00022729"/>
    </source>
</evidence>
<feature type="transmembrane region" description="Helical" evidence="7">
    <location>
        <begin position="133"/>
        <end position="154"/>
    </location>
</feature>
<keyword evidence="2 7" id="KW-0812">Transmembrane</keyword>
<evidence type="ECO:0000256" key="4">
    <source>
        <dbReference type="ARBA" id="ARBA00022989"/>
    </source>
</evidence>
<evidence type="ECO:0000259" key="8">
    <source>
        <dbReference type="Pfam" id="PF09335"/>
    </source>
</evidence>
<evidence type="ECO:0000313" key="9">
    <source>
        <dbReference type="EMBL" id="CAA7259825.1"/>
    </source>
</evidence>
<dbReference type="InterPro" id="IPR045014">
    <property type="entry name" value="TM41A/B"/>
</dbReference>
<keyword evidence="4 7" id="KW-1133">Transmembrane helix</keyword>
<evidence type="ECO:0000256" key="6">
    <source>
        <dbReference type="SAM" id="MobiDB-lite"/>
    </source>
</evidence>
<keyword evidence="5 7" id="KW-0472">Membrane</keyword>
<dbReference type="Proteomes" id="UP000467700">
    <property type="component" value="Unassembled WGS sequence"/>
</dbReference>
<dbReference type="EMBL" id="CACVBS010000028">
    <property type="protein sequence ID" value="CAA7259825.1"/>
    <property type="molecule type" value="Genomic_DNA"/>
</dbReference>
<gene>
    <name evidence="9" type="ORF">AAE3_LOCUS2194</name>
</gene>
<dbReference type="GO" id="GO:0016020">
    <property type="term" value="C:membrane"/>
    <property type="evidence" value="ECO:0007669"/>
    <property type="project" value="UniProtKB-SubCell"/>
</dbReference>
<evidence type="ECO:0000256" key="7">
    <source>
        <dbReference type="SAM" id="Phobius"/>
    </source>
</evidence>
<dbReference type="OrthoDB" id="3364966at2759"/>
<name>A0A8S0VQF8_CYCAE</name>
<feature type="transmembrane region" description="Helical" evidence="7">
    <location>
        <begin position="233"/>
        <end position="253"/>
    </location>
</feature>
<dbReference type="Pfam" id="PF09335">
    <property type="entry name" value="VTT_dom"/>
    <property type="match status" value="1"/>
</dbReference>
<dbReference type="PANTHER" id="PTHR43220">
    <property type="match status" value="1"/>
</dbReference>
<dbReference type="PANTHER" id="PTHR43220:SF21">
    <property type="entry name" value="TRANSMEMBRANE PROTEIN 41A"/>
    <property type="match status" value="1"/>
</dbReference>
<evidence type="ECO:0000256" key="2">
    <source>
        <dbReference type="ARBA" id="ARBA00022692"/>
    </source>
</evidence>
<accession>A0A8S0VQF8</accession>
<organism evidence="9 10">
    <name type="scientific">Cyclocybe aegerita</name>
    <name type="common">Black poplar mushroom</name>
    <name type="synonym">Agrocybe aegerita</name>
    <dbReference type="NCBI Taxonomy" id="1973307"/>
    <lineage>
        <taxon>Eukaryota</taxon>
        <taxon>Fungi</taxon>
        <taxon>Dikarya</taxon>
        <taxon>Basidiomycota</taxon>
        <taxon>Agaricomycotina</taxon>
        <taxon>Agaricomycetes</taxon>
        <taxon>Agaricomycetidae</taxon>
        <taxon>Agaricales</taxon>
        <taxon>Agaricineae</taxon>
        <taxon>Bolbitiaceae</taxon>
        <taxon>Cyclocybe</taxon>
    </lineage>
</organism>
<sequence length="448" mass="48879">MSDSLSPPKLSRNRAESTTLRPNITIHTLGRRRSASCLNCPQHPAVDTAAAVSQAQDQKPPTMIEWLISTFIQWLQYPQKHALSWSTPSSPRSSTDEFVLPLSASATAVSFTVPEPPSIPTWRLRLPSIHLPILFVILLLPVSTGFVLWCLSTLPISQSWPHDIADLAQLGRELHGYSQSGPGPLSHVIGVMAISAVWKHAWSIPGSVLWNVLAGALFSPLYATVLLTTLTTVGSVCATLLAMPLGPFLANVFPRALEMTRNALEGDSDSDRDISGNKLKPRSSAWVRLSVLRLIGVVPWSGINIACGVCGVSLTDCMLGTFIGCLPWTAVTCQIGDILQTVASTPSASPQTVTSLLATPDIVLKLVFLSVLSLAPILLRGHLHSIISDSPAATSPDSDDRQSRWIWVQEWRTKIRLSSRSRAREQKMEQHTLDTLIHEKRRLEDLSS</sequence>
<protein>
    <recommendedName>
        <fullName evidence="8">VTT domain-containing protein</fullName>
    </recommendedName>
</protein>
<dbReference type="AlphaFoldDB" id="A0A8S0VQF8"/>
<dbReference type="InterPro" id="IPR032816">
    <property type="entry name" value="VTT_dom"/>
</dbReference>